<comment type="caution">
    <text evidence="11">The sequence shown here is derived from an EMBL/GenBank/DDBJ whole genome shotgun (WGS) entry which is preliminary data.</text>
</comment>
<dbReference type="InterPro" id="IPR003598">
    <property type="entry name" value="Ig_sub2"/>
</dbReference>
<dbReference type="InterPro" id="IPR036179">
    <property type="entry name" value="Ig-like_dom_sf"/>
</dbReference>
<sequence>MVAWIYKGTGGRTVLTVATQVITKNPRISATQEAQAWVLTVTSLTKKDQGVYMCQVNTKPVRKQLGFLRVVVPPTIDDNKSSSDVTVNEGSDVELECVARGDPPPVIRWVREGGRRITFNASSAEEHLGWKLNLNSVGRNSSGAYLCIASNGVPPSVSKRILVNVNFSPQMVYESGSGRVGVAMEGVESLTCSFHARPLSSVRWYHGPRELSPHDTSLTITTSNQNEFLLIHLFLLLLHSFFLFNPFFSSSSFSYPTSSFPLSFLLHYHPFFFFFFFPLPDDPEPSPSRPVR</sequence>
<evidence type="ECO:0000313" key="12">
    <source>
        <dbReference type="Proteomes" id="UP001292094"/>
    </source>
</evidence>
<dbReference type="InterPro" id="IPR051170">
    <property type="entry name" value="Neural/epithelial_adhesion"/>
</dbReference>
<keyword evidence="5 9" id="KW-0472">Membrane</keyword>
<protein>
    <recommendedName>
        <fullName evidence="10">Ig-like domain-containing protein</fullName>
    </recommendedName>
</protein>
<proteinExistence type="predicted"/>
<dbReference type="InterPro" id="IPR007110">
    <property type="entry name" value="Ig-like_dom"/>
</dbReference>
<keyword evidence="7" id="KW-0325">Glycoprotein</keyword>
<dbReference type="SUPFAM" id="SSF48726">
    <property type="entry name" value="Immunoglobulin"/>
    <property type="match status" value="2"/>
</dbReference>
<keyword evidence="6" id="KW-1015">Disulfide bond</keyword>
<feature type="domain" description="Ig-like" evidence="10">
    <location>
        <begin position="1"/>
        <end position="66"/>
    </location>
</feature>
<keyword evidence="12" id="KW-1185">Reference proteome</keyword>
<dbReference type="GO" id="GO:0005886">
    <property type="term" value="C:plasma membrane"/>
    <property type="evidence" value="ECO:0007669"/>
    <property type="project" value="UniProtKB-SubCell"/>
</dbReference>
<dbReference type="SMART" id="SM00409">
    <property type="entry name" value="IG"/>
    <property type="match status" value="2"/>
</dbReference>
<dbReference type="InterPro" id="IPR013783">
    <property type="entry name" value="Ig-like_fold"/>
</dbReference>
<dbReference type="Gene3D" id="2.60.40.10">
    <property type="entry name" value="Immunoglobulins"/>
    <property type="match status" value="2"/>
</dbReference>
<keyword evidence="4" id="KW-0677">Repeat</keyword>
<keyword evidence="9" id="KW-1133">Transmembrane helix</keyword>
<keyword evidence="2" id="KW-1003">Cell membrane</keyword>
<dbReference type="AlphaFoldDB" id="A0AAE1P394"/>
<evidence type="ECO:0000259" key="10">
    <source>
        <dbReference type="PROSITE" id="PS50835"/>
    </source>
</evidence>
<evidence type="ECO:0000256" key="9">
    <source>
        <dbReference type="SAM" id="Phobius"/>
    </source>
</evidence>
<evidence type="ECO:0000313" key="11">
    <source>
        <dbReference type="EMBL" id="KAK4300928.1"/>
    </source>
</evidence>
<dbReference type="InterPro" id="IPR003599">
    <property type="entry name" value="Ig_sub"/>
</dbReference>
<gene>
    <name evidence="11" type="ORF">Pmani_026904</name>
</gene>
<dbReference type="Pfam" id="PF13927">
    <property type="entry name" value="Ig_3"/>
    <property type="match status" value="1"/>
</dbReference>
<evidence type="ECO:0000256" key="2">
    <source>
        <dbReference type="ARBA" id="ARBA00022475"/>
    </source>
</evidence>
<evidence type="ECO:0000256" key="6">
    <source>
        <dbReference type="ARBA" id="ARBA00023157"/>
    </source>
</evidence>
<feature type="transmembrane region" description="Helical" evidence="9">
    <location>
        <begin position="228"/>
        <end position="248"/>
    </location>
</feature>
<feature type="domain" description="Ig-like" evidence="10">
    <location>
        <begin position="74"/>
        <end position="158"/>
    </location>
</feature>
<accession>A0AAE1P394</accession>
<dbReference type="EMBL" id="JAWZYT010002965">
    <property type="protein sequence ID" value="KAK4300928.1"/>
    <property type="molecule type" value="Genomic_DNA"/>
</dbReference>
<evidence type="ECO:0000256" key="1">
    <source>
        <dbReference type="ARBA" id="ARBA00004236"/>
    </source>
</evidence>
<comment type="subcellular location">
    <subcellularLocation>
        <location evidence="1">Cell membrane</location>
    </subcellularLocation>
</comment>
<evidence type="ECO:0000256" key="8">
    <source>
        <dbReference type="ARBA" id="ARBA00023319"/>
    </source>
</evidence>
<dbReference type="SMART" id="SM00408">
    <property type="entry name" value="IGc2"/>
    <property type="match status" value="1"/>
</dbReference>
<evidence type="ECO:0000256" key="5">
    <source>
        <dbReference type="ARBA" id="ARBA00023136"/>
    </source>
</evidence>
<keyword evidence="3" id="KW-0732">Signal</keyword>
<dbReference type="PANTHER" id="PTHR12231:SF253">
    <property type="entry name" value="DPR-INTERACTING PROTEIN ETA, ISOFORM B-RELATED"/>
    <property type="match status" value="1"/>
</dbReference>
<evidence type="ECO:0000256" key="3">
    <source>
        <dbReference type="ARBA" id="ARBA00022729"/>
    </source>
</evidence>
<dbReference type="FunFam" id="2.60.40.10:FF:000328">
    <property type="entry name" value="CLUMA_CG000981, isoform A"/>
    <property type="match status" value="1"/>
</dbReference>
<organism evidence="11 12">
    <name type="scientific">Petrolisthes manimaculis</name>
    <dbReference type="NCBI Taxonomy" id="1843537"/>
    <lineage>
        <taxon>Eukaryota</taxon>
        <taxon>Metazoa</taxon>
        <taxon>Ecdysozoa</taxon>
        <taxon>Arthropoda</taxon>
        <taxon>Crustacea</taxon>
        <taxon>Multicrustacea</taxon>
        <taxon>Malacostraca</taxon>
        <taxon>Eumalacostraca</taxon>
        <taxon>Eucarida</taxon>
        <taxon>Decapoda</taxon>
        <taxon>Pleocyemata</taxon>
        <taxon>Anomura</taxon>
        <taxon>Galatheoidea</taxon>
        <taxon>Porcellanidae</taxon>
        <taxon>Petrolisthes</taxon>
    </lineage>
</organism>
<dbReference type="Proteomes" id="UP001292094">
    <property type="component" value="Unassembled WGS sequence"/>
</dbReference>
<feature type="transmembrane region" description="Helical" evidence="9">
    <location>
        <begin position="260"/>
        <end position="279"/>
    </location>
</feature>
<dbReference type="GO" id="GO:0043005">
    <property type="term" value="C:neuron projection"/>
    <property type="evidence" value="ECO:0007669"/>
    <property type="project" value="TreeGrafter"/>
</dbReference>
<dbReference type="PROSITE" id="PS50835">
    <property type="entry name" value="IG_LIKE"/>
    <property type="match status" value="2"/>
</dbReference>
<dbReference type="PANTHER" id="PTHR12231">
    <property type="entry name" value="CTX-RELATED TYPE I TRANSMEMBRANE PROTEIN"/>
    <property type="match status" value="1"/>
</dbReference>
<reference evidence="11" key="1">
    <citation type="submission" date="2023-11" db="EMBL/GenBank/DDBJ databases">
        <title>Genome assemblies of two species of porcelain crab, Petrolisthes cinctipes and Petrolisthes manimaculis (Anomura: Porcellanidae).</title>
        <authorList>
            <person name="Angst P."/>
        </authorList>
    </citation>
    <scope>NUCLEOTIDE SEQUENCE</scope>
    <source>
        <strain evidence="11">PB745_02</strain>
        <tissue evidence="11">Gill</tissue>
    </source>
</reference>
<keyword evidence="9" id="KW-0812">Transmembrane</keyword>
<evidence type="ECO:0000256" key="4">
    <source>
        <dbReference type="ARBA" id="ARBA00022737"/>
    </source>
</evidence>
<keyword evidence="8" id="KW-0393">Immunoglobulin domain</keyword>
<name>A0AAE1P394_9EUCA</name>
<evidence type="ECO:0000256" key="7">
    <source>
        <dbReference type="ARBA" id="ARBA00023180"/>
    </source>
</evidence>